<feature type="compositionally biased region" description="Polar residues" evidence="1">
    <location>
        <begin position="56"/>
        <end position="75"/>
    </location>
</feature>
<name>A0A9N9N6A6_FUNMO</name>
<dbReference type="EMBL" id="CAJVPP010009424">
    <property type="protein sequence ID" value="CAG8704468.1"/>
    <property type="molecule type" value="Genomic_DNA"/>
</dbReference>
<reference evidence="2" key="1">
    <citation type="submission" date="2021-06" db="EMBL/GenBank/DDBJ databases">
        <authorList>
            <person name="Kallberg Y."/>
            <person name="Tangrot J."/>
            <person name="Rosling A."/>
        </authorList>
    </citation>
    <scope>NUCLEOTIDE SEQUENCE</scope>
    <source>
        <strain evidence="2">87-6 pot B 2015</strain>
    </source>
</reference>
<sequence length="114" mass="12834">MSSNNCVELVSHKLHSIEEIVNNFYENLPKKKTDLSNLNWEQLESLVNDTVQAINNKNSPSAHSDNHVNNTNPVLSNVPCELGHNLSNNTLEELINSTTPNYNNDNNNNFDDSK</sequence>
<comment type="caution">
    <text evidence="2">The sequence shown here is derived from an EMBL/GenBank/DDBJ whole genome shotgun (WGS) entry which is preliminary data.</text>
</comment>
<keyword evidence="3" id="KW-1185">Reference proteome</keyword>
<organism evidence="2 3">
    <name type="scientific">Funneliformis mosseae</name>
    <name type="common">Endomycorrhizal fungus</name>
    <name type="synonym">Glomus mosseae</name>
    <dbReference type="NCBI Taxonomy" id="27381"/>
    <lineage>
        <taxon>Eukaryota</taxon>
        <taxon>Fungi</taxon>
        <taxon>Fungi incertae sedis</taxon>
        <taxon>Mucoromycota</taxon>
        <taxon>Glomeromycotina</taxon>
        <taxon>Glomeromycetes</taxon>
        <taxon>Glomerales</taxon>
        <taxon>Glomeraceae</taxon>
        <taxon>Funneliformis</taxon>
    </lineage>
</organism>
<feature type="region of interest" description="Disordered" evidence="1">
    <location>
        <begin position="56"/>
        <end position="76"/>
    </location>
</feature>
<evidence type="ECO:0000313" key="2">
    <source>
        <dbReference type="EMBL" id="CAG8704468.1"/>
    </source>
</evidence>
<accession>A0A9N9N6A6</accession>
<dbReference type="Proteomes" id="UP000789375">
    <property type="component" value="Unassembled WGS sequence"/>
</dbReference>
<gene>
    <name evidence="2" type="ORF">FMOSSE_LOCUS13973</name>
</gene>
<evidence type="ECO:0000256" key="1">
    <source>
        <dbReference type="SAM" id="MobiDB-lite"/>
    </source>
</evidence>
<evidence type="ECO:0000313" key="3">
    <source>
        <dbReference type="Proteomes" id="UP000789375"/>
    </source>
</evidence>
<dbReference type="AlphaFoldDB" id="A0A9N9N6A6"/>
<protein>
    <submittedName>
        <fullName evidence="2">4080_t:CDS:1</fullName>
    </submittedName>
</protein>
<proteinExistence type="predicted"/>